<keyword evidence="4 8" id="KW-0479">Metal-binding</keyword>
<evidence type="ECO:0000313" key="12">
    <source>
        <dbReference type="Proteomes" id="UP000292136"/>
    </source>
</evidence>
<keyword evidence="9" id="KW-0732">Signal</keyword>
<accession>A0ABY0IKL6</accession>
<feature type="signal peptide" evidence="9">
    <location>
        <begin position="1"/>
        <end position="30"/>
    </location>
</feature>
<sequence>MIAKLLPSLRTSLLLAAGLGALLSPLAGHADERGKEIYGPCAACHGEFGQGGKKGEYPRIAGQQAKYMESQLKAFQKRIRVNIPMVPYTEERELSHEDMKIVSEYVAGIELPTAIPTFKDTDDALTRLQAMEKVMIVPREPGDVEAGKAIYQKQCAACHGKTAKGRGMFPRLVGQYSQYLKRQVDLYLKGDRPHDEETTQGVLNTLKPEEIQNIMAYVTALQEEVNKQ</sequence>
<keyword evidence="2" id="KW-0813">Transport</keyword>
<feature type="domain" description="Cytochrome c" evidence="10">
    <location>
        <begin position="29"/>
        <end position="110"/>
    </location>
</feature>
<protein>
    <submittedName>
        <fullName evidence="11">Cytochrome c553</fullName>
    </submittedName>
</protein>
<feature type="chain" id="PRO_5046292228" evidence="9">
    <location>
        <begin position="31"/>
        <end position="228"/>
    </location>
</feature>
<gene>
    <name evidence="11" type="ORF">EV678_2921</name>
</gene>
<evidence type="ECO:0000256" key="1">
    <source>
        <dbReference type="ARBA" id="ARBA00004418"/>
    </source>
</evidence>
<keyword evidence="12" id="KW-1185">Reference proteome</keyword>
<feature type="domain" description="Cytochrome c" evidence="10">
    <location>
        <begin position="142"/>
        <end position="222"/>
    </location>
</feature>
<evidence type="ECO:0000259" key="10">
    <source>
        <dbReference type="PROSITE" id="PS51007"/>
    </source>
</evidence>
<dbReference type="Pfam" id="PF00034">
    <property type="entry name" value="Cytochrom_C"/>
    <property type="match status" value="2"/>
</dbReference>
<evidence type="ECO:0000256" key="9">
    <source>
        <dbReference type="SAM" id="SignalP"/>
    </source>
</evidence>
<organism evidence="11 12">
    <name type="scientific">Azospira oryzae</name>
    <dbReference type="NCBI Taxonomy" id="146939"/>
    <lineage>
        <taxon>Bacteria</taxon>
        <taxon>Pseudomonadati</taxon>
        <taxon>Pseudomonadota</taxon>
        <taxon>Betaproteobacteria</taxon>
        <taxon>Rhodocyclales</taxon>
        <taxon>Rhodocyclaceae</taxon>
        <taxon>Azospira</taxon>
    </lineage>
</organism>
<evidence type="ECO:0000313" key="11">
    <source>
        <dbReference type="EMBL" id="RZT75734.1"/>
    </source>
</evidence>
<dbReference type="PANTHER" id="PTHR33751:SF9">
    <property type="entry name" value="CYTOCHROME C4"/>
    <property type="match status" value="1"/>
</dbReference>
<proteinExistence type="predicted"/>
<keyword evidence="7 8" id="KW-0408">Iron</keyword>
<comment type="subcellular location">
    <subcellularLocation>
        <location evidence="1">Periplasm</location>
    </subcellularLocation>
</comment>
<dbReference type="InterPro" id="IPR036909">
    <property type="entry name" value="Cyt_c-like_dom_sf"/>
</dbReference>
<evidence type="ECO:0000256" key="3">
    <source>
        <dbReference type="ARBA" id="ARBA00022617"/>
    </source>
</evidence>
<comment type="caution">
    <text evidence="11">The sequence shown here is derived from an EMBL/GenBank/DDBJ whole genome shotgun (WGS) entry which is preliminary data.</text>
</comment>
<keyword evidence="5" id="KW-0574">Periplasm</keyword>
<dbReference type="PANTHER" id="PTHR33751">
    <property type="entry name" value="CBB3-TYPE CYTOCHROME C OXIDASE SUBUNIT FIXP"/>
    <property type="match status" value="1"/>
</dbReference>
<dbReference type="PROSITE" id="PS51007">
    <property type="entry name" value="CYTC"/>
    <property type="match status" value="2"/>
</dbReference>
<dbReference type="RefSeq" id="WP_014236700.1">
    <property type="nucleotide sequence ID" value="NZ_SHKM01000003.1"/>
</dbReference>
<reference evidence="11 12" key="1">
    <citation type="submission" date="2019-02" db="EMBL/GenBank/DDBJ databases">
        <title>Genomic Encyclopedia of Type Strains, Phase IV (KMG-IV): sequencing the most valuable type-strain genomes for metagenomic binning, comparative biology and taxonomic classification.</title>
        <authorList>
            <person name="Goeker M."/>
        </authorList>
    </citation>
    <scope>NUCLEOTIDE SEQUENCE [LARGE SCALE GENOMIC DNA]</scope>
    <source>
        <strain evidence="11 12">DSM 21223</strain>
    </source>
</reference>
<dbReference type="InterPro" id="IPR050597">
    <property type="entry name" value="Cytochrome_c_Oxidase_Subunit"/>
</dbReference>
<dbReference type="PIRSF" id="PIRSF000005">
    <property type="entry name" value="Cytochrome_c4"/>
    <property type="match status" value="1"/>
</dbReference>
<dbReference type="Gene3D" id="1.10.760.10">
    <property type="entry name" value="Cytochrome c-like domain"/>
    <property type="match status" value="2"/>
</dbReference>
<dbReference type="EMBL" id="SHKM01000003">
    <property type="protein sequence ID" value="RZT75734.1"/>
    <property type="molecule type" value="Genomic_DNA"/>
</dbReference>
<dbReference type="InterPro" id="IPR009056">
    <property type="entry name" value="Cyt_c-like_dom"/>
</dbReference>
<keyword evidence="6" id="KW-0249">Electron transport</keyword>
<evidence type="ECO:0000256" key="5">
    <source>
        <dbReference type="ARBA" id="ARBA00022764"/>
    </source>
</evidence>
<evidence type="ECO:0000256" key="2">
    <source>
        <dbReference type="ARBA" id="ARBA00022448"/>
    </source>
</evidence>
<evidence type="ECO:0000256" key="6">
    <source>
        <dbReference type="ARBA" id="ARBA00022982"/>
    </source>
</evidence>
<dbReference type="Proteomes" id="UP000292136">
    <property type="component" value="Unassembled WGS sequence"/>
</dbReference>
<dbReference type="InterPro" id="IPR024167">
    <property type="entry name" value="Cytochrome_c4-like"/>
</dbReference>
<name>A0ABY0IKL6_9RHOO</name>
<dbReference type="SUPFAM" id="SSF46626">
    <property type="entry name" value="Cytochrome c"/>
    <property type="match status" value="2"/>
</dbReference>
<evidence type="ECO:0000256" key="7">
    <source>
        <dbReference type="ARBA" id="ARBA00023004"/>
    </source>
</evidence>
<keyword evidence="3 8" id="KW-0349">Heme</keyword>
<evidence type="ECO:0000256" key="8">
    <source>
        <dbReference type="PROSITE-ProRule" id="PRU00433"/>
    </source>
</evidence>
<evidence type="ECO:0000256" key="4">
    <source>
        <dbReference type="ARBA" id="ARBA00022723"/>
    </source>
</evidence>